<feature type="compositionally biased region" description="Basic residues" evidence="1">
    <location>
        <begin position="763"/>
        <end position="775"/>
    </location>
</feature>
<evidence type="ECO:0000313" key="2">
    <source>
        <dbReference type="EMBL" id="CAH2090979.1"/>
    </source>
</evidence>
<feature type="region of interest" description="Disordered" evidence="1">
    <location>
        <begin position="763"/>
        <end position="790"/>
    </location>
</feature>
<dbReference type="AlphaFoldDB" id="A0AAU9TTN8"/>
<gene>
    <name evidence="2" type="ORF">EEDITHA_LOCUS6881</name>
</gene>
<dbReference type="Proteomes" id="UP001153954">
    <property type="component" value="Unassembled WGS sequence"/>
</dbReference>
<comment type="caution">
    <text evidence="2">The sequence shown here is derived from an EMBL/GenBank/DDBJ whole genome shotgun (WGS) entry which is preliminary data.</text>
</comment>
<sequence length="790" mass="91380">MNSSSNKGKNQVKVFMSLFDIFAPKQFQDVYHLYSQEDKKHQTVSKAPCDKKDSNNLKRDINLVLKETPYITSERFHALNNRSSNKSIVRSTSTLFYDLDKLIKRHSYHCISQLKFLNNTVNISDKSNKNYFGRRSETIVQKCAAQFQPKLQLQDHFPVKKVKKNRLKHPKLSSEICLNDDNDEYYNSNLKHKDHRQKFWSYAKYETEYTNSIPKEKKRKKKDRGKRIEDPCPCQLFSYACPCTDTKSLTKLAKNSKCLTVADQITSTSKFIPDEVKENRYSKSKNSKCDQNHANKLMNTDDSEIPKKYEMSPVSEEAVAQIINARIIPKPTEASSITNNDTKIKRKSQKKIKQFFCPKCKEKIEILNTTEEEVSYEKLKNAPIDHTVYNENLFSKEDNDVCNHNPPCELVPICQILPNDTYFSSKHVENVSTVNHNPKMIRITKACRHHPPCTVVPSCQRVNVLKNNCEFIPPCLHQPRCINLPLCVPFSKKIYYDEISNKQTEEVDIADYPQYKYMSAYQQDSINSTADHQFHSTQNTCEYFSEYSPRLILNPKMTSISPVFSPYMPTPMPCKCFMANKSCQYDCIDCKCVPQNDIKEKSSEDPIVYIRDVGCQFRNKSLSPQDSLLYSKTSSTSFNFNSIKKTGKCLSEFYTLRCEDKYTNPISGEEMSMSTFTTSSLEIDVHCPSHGRHTNRGNTNFSPKPTASPFVAAFTTYTGQLLPNYLSIPEEIRQESKKCEKINNNLHITARPTKFRRSFFKGKRKKVFATKRQKKNKLESKSRSDWQSSS</sequence>
<reference evidence="2" key="1">
    <citation type="submission" date="2022-03" db="EMBL/GenBank/DDBJ databases">
        <authorList>
            <person name="Tunstrom K."/>
        </authorList>
    </citation>
    <scope>NUCLEOTIDE SEQUENCE</scope>
</reference>
<accession>A0AAU9TTN8</accession>
<evidence type="ECO:0000256" key="1">
    <source>
        <dbReference type="SAM" id="MobiDB-lite"/>
    </source>
</evidence>
<dbReference type="EMBL" id="CAKOGL010000010">
    <property type="protein sequence ID" value="CAH2090979.1"/>
    <property type="molecule type" value="Genomic_DNA"/>
</dbReference>
<organism evidence="2 3">
    <name type="scientific">Euphydryas editha</name>
    <name type="common">Edith's checkerspot</name>
    <dbReference type="NCBI Taxonomy" id="104508"/>
    <lineage>
        <taxon>Eukaryota</taxon>
        <taxon>Metazoa</taxon>
        <taxon>Ecdysozoa</taxon>
        <taxon>Arthropoda</taxon>
        <taxon>Hexapoda</taxon>
        <taxon>Insecta</taxon>
        <taxon>Pterygota</taxon>
        <taxon>Neoptera</taxon>
        <taxon>Endopterygota</taxon>
        <taxon>Lepidoptera</taxon>
        <taxon>Glossata</taxon>
        <taxon>Ditrysia</taxon>
        <taxon>Papilionoidea</taxon>
        <taxon>Nymphalidae</taxon>
        <taxon>Nymphalinae</taxon>
        <taxon>Euphydryas</taxon>
    </lineage>
</organism>
<proteinExistence type="predicted"/>
<evidence type="ECO:0000313" key="3">
    <source>
        <dbReference type="Proteomes" id="UP001153954"/>
    </source>
</evidence>
<protein>
    <submittedName>
        <fullName evidence="2">Uncharacterized protein</fullName>
    </submittedName>
</protein>
<name>A0AAU9TTN8_EUPED</name>
<keyword evidence="3" id="KW-1185">Reference proteome</keyword>